<gene>
    <name evidence="1" type="ordered locus">GTNG_2258</name>
</gene>
<name>A4IQK3_GEOTN</name>
<protein>
    <recommendedName>
        <fullName evidence="3">YqzH-like protein</fullName>
    </recommendedName>
</protein>
<proteinExistence type="predicted"/>
<dbReference type="Pfam" id="PF14164">
    <property type="entry name" value="YqzH"/>
    <property type="match status" value="1"/>
</dbReference>
<dbReference type="eggNOG" id="ENOG502ZFSH">
    <property type="taxonomic scope" value="Bacteria"/>
</dbReference>
<dbReference type="KEGG" id="gtn:GTNG_2258"/>
<dbReference type="HOGENOM" id="CLU_191247_1_0_9"/>
<dbReference type="Proteomes" id="UP000001578">
    <property type="component" value="Chromosome"/>
</dbReference>
<organism evidence="1 2">
    <name type="scientific">Geobacillus thermodenitrificans (strain NG80-2)</name>
    <dbReference type="NCBI Taxonomy" id="420246"/>
    <lineage>
        <taxon>Bacteria</taxon>
        <taxon>Bacillati</taxon>
        <taxon>Bacillota</taxon>
        <taxon>Bacilli</taxon>
        <taxon>Bacillales</taxon>
        <taxon>Anoxybacillaceae</taxon>
        <taxon>Geobacillus</taxon>
    </lineage>
</organism>
<evidence type="ECO:0008006" key="3">
    <source>
        <dbReference type="Google" id="ProtNLM"/>
    </source>
</evidence>
<reference evidence="1 2" key="1">
    <citation type="journal article" date="2007" name="Proc. Natl. Acad. Sci. U.S.A.">
        <title>Genome and proteome of long-chain alkane degrading Geobacillus thermodenitrificans NG80-2 isolated from a deep-subsurface oil reservoir.</title>
        <authorList>
            <person name="Feng L."/>
            <person name="Wang W."/>
            <person name="Cheng J."/>
            <person name="Ren Y."/>
            <person name="Zhao G."/>
            <person name="Gao C."/>
            <person name="Tang Y."/>
            <person name="Liu X."/>
            <person name="Han W."/>
            <person name="Peng X."/>
            <person name="Liu R."/>
            <person name="Wang L."/>
        </authorList>
    </citation>
    <scope>NUCLEOTIDE SEQUENCE [LARGE SCALE GENOMIC DNA]</scope>
    <source>
        <strain evidence="1 2">NG80-2</strain>
    </source>
</reference>
<dbReference type="AlphaFoldDB" id="A4IQK3"/>
<dbReference type="EMBL" id="CP000557">
    <property type="protein sequence ID" value="ABO67607.1"/>
    <property type="molecule type" value="Genomic_DNA"/>
</dbReference>
<dbReference type="InterPro" id="IPR025546">
    <property type="entry name" value="YqzH"/>
</dbReference>
<accession>A4IQK3</accession>
<evidence type="ECO:0000313" key="1">
    <source>
        <dbReference type="EMBL" id="ABO67607.1"/>
    </source>
</evidence>
<sequence>MESMDKRWLQKQVRNCLRHYGYDDEMMPLSEDEWRDLCAHIAAAKEKQQNTNMYELVHDAVYRFITSA</sequence>
<evidence type="ECO:0000313" key="2">
    <source>
        <dbReference type="Proteomes" id="UP000001578"/>
    </source>
</evidence>